<evidence type="ECO:0000313" key="4">
    <source>
        <dbReference type="Proteomes" id="UP000886607"/>
    </source>
</evidence>
<evidence type="ECO:0000313" key="3">
    <source>
        <dbReference type="Proteomes" id="UP000886597"/>
    </source>
</evidence>
<accession>A0AAN4UD29</accession>
<dbReference type="EMBL" id="BKBQ01000038">
    <property type="protein sequence ID" value="GEQ55229.1"/>
    <property type="molecule type" value="Genomic_DNA"/>
</dbReference>
<evidence type="ECO:0000313" key="1">
    <source>
        <dbReference type="EMBL" id="GEQ50202.1"/>
    </source>
</evidence>
<gene>
    <name evidence="1" type="ORF">TK11N_20540</name>
    <name evidence="2" type="ORF">TK2N_20730</name>
</gene>
<dbReference type="EMBL" id="BKBO01000038">
    <property type="protein sequence ID" value="GEQ50202.1"/>
    <property type="molecule type" value="Genomic_DNA"/>
</dbReference>
<reference evidence="2" key="2">
    <citation type="journal article" date="2020" name="Int. Dairy J.">
        <title>Lactic acid bacterial diversity in Brie cheese focusing on salt concentration and pH of isolation medium and characterisation of halophilic and alkaliphilic lactic acid bacterial isolates.</title>
        <authorList>
            <person name="Unno R."/>
            <person name="Matsutani M."/>
            <person name="Suzuki T."/>
            <person name="Kodama K."/>
            <person name="Matsushita H."/>
            <person name="Yamasato K."/>
            <person name="Koizumi Y."/>
            <person name="Ishikawa M."/>
        </authorList>
    </citation>
    <scope>NUCLEOTIDE SEQUENCE</scope>
    <source>
        <strain evidence="2">7C1</strain>
        <strain evidence="1">8C4</strain>
    </source>
</reference>
<organism evidence="2 3">
    <name type="scientific">Tetragenococcus koreensis</name>
    <dbReference type="NCBI Taxonomy" id="290335"/>
    <lineage>
        <taxon>Bacteria</taxon>
        <taxon>Bacillati</taxon>
        <taxon>Bacillota</taxon>
        <taxon>Bacilli</taxon>
        <taxon>Lactobacillales</taxon>
        <taxon>Enterococcaceae</taxon>
        <taxon>Tetragenococcus</taxon>
    </lineage>
</organism>
<keyword evidence="4" id="KW-1185">Reference proteome</keyword>
<evidence type="ECO:0008006" key="5">
    <source>
        <dbReference type="Google" id="ProtNLM"/>
    </source>
</evidence>
<sequence length="103" mass="11703">MKLVNVTNSHSRLVKQQLESTDAEMVKVYTAGSISVVYTEAPNHNELLLVNNKRAIRTSEVNEIKNRFLKKLSSDSYNKEDITEIENDGIVEISIPKLIEKTQ</sequence>
<comment type="caution">
    <text evidence="2">The sequence shown here is derived from an EMBL/GenBank/DDBJ whole genome shotgun (WGS) entry which is preliminary data.</text>
</comment>
<reference evidence="2" key="1">
    <citation type="submission" date="2019-08" db="EMBL/GenBank/DDBJ databases">
        <authorList>
            <person name="Ishikawa M."/>
            <person name="Suzuki T."/>
            <person name="Matsutani M."/>
        </authorList>
    </citation>
    <scope>NUCLEOTIDE SEQUENCE</scope>
    <source>
        <strain evidence="2">7C1</strain>
        <strain evidence="1">8C4</strain>
    </source>
</reference>
<dbReference type="Pfam" id="PF08860">
    <property type="entry name" value="DUF1827"/>
    <property type="match status" value="1"/>
</dbReference>
<evidence type="ECO:0000313" key="2">
    <source>
        <dbReference type="EMBL" id="GEQ55229.1"/>
    </source>
</evidence>
<dbReference type="AlphaFoldDB" id="A0AAN4UD29"/>
<dbReference type="Gene3D" id="3.40.1720.10">
    <property type="entry name" value="Streptococcus thermophilus LMG 18311 protein like"/>
    <property type="match status" value="1"/>
</dbReference>
<dbReference type="InterPro" id="IPR038226">
    <property type="entry name" value="LMG18311-like_sf"/>
</dbReference>
<dbReference type="Proteomes" id="UP000886607">
    <property type="component" value="Unassembled WGS sequence"/>
</dbReference>
<protein>
    <recommendedName>
        <fullName evidence="5">Ribose-5-phosphate isomerase</fullName>
    </recommendedName>
</protein>
<name>A0AAN4UD29_9ENTE</name>
<dbReference type="Proteomes" id="UP000886597">
    <property type="component" value="Unassembled WGS sequence"/>
</dbReference>
<dbReference type="InterPro" id="IPR014959">
    <property type="entry name" value="DUF1827"/>
</dbReference>
<proteinExistence type="predicted"/>
<dbReference type="RefSeq" id="WP_202584384.1">
    <property type="nucleotide sequence ID" value="NZ_BKBO01000038.1"/>
</dbReference>